<feature type="domain" description="EGF-like" evidence="39">
    <location>
        <begin position="405"/>
        <end position="441"/>
    </location>
</feature>
<feature type="domain" description="LNR" evidence="40">
    <location>
        <begin position="1444"/>
        <end position="1475"/>
    </location>
</feature>
<dbReference type="SMART" id="SM00179">
    <property type="entry name" value="EGF_CA"/>
    <property type="match status" value="33"/>
</dbReference>
<dbReference type="SMART" id="SM01339">
    <property type="entry name" value="NODP"/>
    <property type="match status" value="1"/>
</dbReference>
<evidence type="ECO:0000256" key="3">
    <source>
        <dbReference type="ARBA" id="ARBA00004251"/>
    </source>
</evidence>
<keyword evidence="13 34" id="KW-0493">Microtubule</keyword>
<feature type="compositionally biased region" description="Basic residues" evidence="36">
    <location>
        <begin position="3530"/>
        <end position="3543"/>
    </location>
</feature>
<feature type="disulfide bond" evidence="33">
    <location>
        <begin position="1086"/>
        <end position="1095"/>
    </location>
</feature>
<dbReference type="GO" id="GO:0045597">
    <property type="term" value="P:positive regulation of cell differentiation"/>
    <property type="evidence" value="ECO:0007669"/>
    <property type="project" value="UniProtKB-ARBA"/>
</dbReference>
<feature type="disulfide bond" evidence="33">
    <location>
        <begin position="276"/>
        <end position="285"/>
    </location>
</feature>
<dbReference type="GO" id="GO:0007219">
    <property type="term" value="P:Notch signaling pathway"/>
    <property type="evidence" value="ECO:0007669"/>
    <property type="project" value="UniProtKB-KW"/>
</dbReference>
<feature type="disulfide bond" evidence="33">
    <location>
        <begin position="469"/>
        <end position="478"/>
    </location>
</feature>
<dbReference type="GO" id="GO:0006355">
    <property type="term" value="P:regulation of DNA-templated transcription"/>
    <property type="evidence" value="ECO:0007669"/>
    <property type="project" value="InterPro"/>
</dbReference>
<evidence type="ECO:0000256" key="1">
    <source>
        <dbReference type="ARBA" id="ARBA00004123"/>
    </source>
</evidence>
<feature type="domain" description="EGF-like" evidence="39">
    <location>
        <begin position="1136"/>
        <end position="1172"/>
    </location>
</feature>
<dbReference type="InterPro" id="IPR051355">
    <property type="entry name" value="Notch/Slit_guidance"/>
</dbReference>
<evidence type="ECO:0000256" key="35">
    <source>
        <dbReference type="SAM" id="Coils"/>
    </source>
</evidence>
<feature type="disulfide bond" evidence="33">
    <location>
        <begin position="334"/>
        <end position="351"/>
    </location>
</feature>
<dbReference type="SUPFAM" id="SSF50346">
    <property type="entry name" value="PRC-barrel domain"/>
    <property type="match status" value="1"/>
</dbReference>
<dbReference type="PROSITE" id="PS01187">
    <property type="entry name" value="EGF_CA"/>
    <property type="match status" value="9"/>
</dbReference>
<dbReference type="InterPro" id="IPR009030">
    <property type="entry name" value="Growth_fac_rcpt_cys_sf"/>
</dbReference>
<feature type="compositionally biased region" description="Polar residues" evidence="36">
    <location>
        <begin position="3264"/>
        <end position="3274"/>
    </location>
</feature>
<dbReference type="InterPro" id="IPR018097">
    <property type="entry name" value="EGF_Ca-bd_CS"/>
</dbReference>
<feature type="region of interest" description="Disordered" evidence="36">
    <location>
        <begin position="2294"/>
        <end position="2354"/>
    </location>
</feature>
<comment type="caution">
    <text evidence="42">The sequence shown here is derived from an EMBL/GenBank/DDBJ whole genome shotgun (WGS) entry which is preliminary data.</text>
</comment>
<evidence type="ECO:0000256" key="9">
    <source>
        <dbReference type="ARBA" id="ARBA00022536"/>
    </source>
</evidence>
<feature type="disulfide bond" evidence="33">
    <location>
        <begin position="1000"/>
        <end position="1009"/>
    </location>
</feature>
<feature type="domain" description="EGF-like" evidence="39">
    <location>
        <begin position="706"/>
        <end position="742"/>
    </location>
</feature>
<dbReference type="InterPro" id="IPR010660">
    <property type="entry name" value="Notch_NOD_dom"/>
</dbReference>
<feature type="disulfide bond" evidence="33">
    <location>
        <begin position="694"/>
        <end position="703"/>
    </location>
</feature>
<evidence type="ECO:0000256" key="25">
    <source>
        <dbReference type="ARBA" id="ARBA00023157"/>
    </source>
</evidence>
<dbReference type="Gene3D" id="3.30.300.320">
    <property type="match status" value="1"/>
</dbReference>
<evidence type="ECO:0000256" key="5">
    <source>
        <dbReference type="ARBA" id="ARBA00019142"/>
    </source>
</evidence>
<feature type="compositionally biased region" description="Polar residues" evidence="36">
    <location>
        <begin position="2336"/>
        <end position="2350"/>
    </location>
</feature>
<dbReference type="InterPro" id="IPR002110">
    <property type="entry name" value="Ankyrin_rpt"/>
</dbReference>
<dbReference type="SUPFAM" id="SSF48403">
    <property type="entry name" value="Ankyrin repeat"/>
    <property type="match status" value="1"/>
</dbReference>
<evidence type="ECO:0000256" key="6">
    <source>
        <dbReference type="ARBA" id="ARBA00022473"/>
    </source>
</evidence>
<keyword evidence="19" id="KW-0914">Notch signaling pathway</keyword>
<dbReference type="OrthoDB" id="283575at2759"/>
<dbReference type="EMBL" id="QNUK01000410">
    <property type="protein sequence ID" value="KAF5893822.1"/>
    <property type="molecule type" value="Genomic_DNA"/>
</dbReference>
<dbReference type="FunFam" id="2.10.25.10:FF:000143">
    <property type="entry name" value="Protein crumbs 1"/>
    <property type="match status" value="1"/>
</dbReference>
<dbReference type="GO" id="GO:0008017">
    <property type="term" value="F:microtubule binding"/>
    <property type="evidence" value="ECO:0007669"/>
    <property type="project" value="InterPro"/>
</dbReference>
<feature type="disulfide bond" evidence="33">
    <location>
        <begin position="544"/>
        <end position="553"/>
    </location>
</feature>
<keyword evidence="27" id="KW-0804">Transcription</keyword>
<keyword evidence="6" id="KW-0217">Developmental protein</keyword>
<dbReference type="PANTHER" id="PTHR45836:SF23">
    <property type="entry name" value="NEUROGENIC LOCUS NOTCH HOMOLOG PROTEIN 1"/>
    <property type="match status" value="1"/>
</dbReference>
<dbReference type="Gene3D" id="1.25.40.20">
    <property type="entry name" value="Ankyrin repeat-containing domain"/>
    <property type="match status" value="1"/>
</dbReference>
<dbReference type="PROSITE" id="PS01186">
    <property type="entry name" value="EGF_2"/>
    <property type="match status" value="28"/>
</dbReference>
<dbReference type="SMART" id="SM01334">
    <property type="entry name" value="DUF3454"/>
    <property type="match status" value="1"/>
</dbReference>
<keyword evidence="30" id="KW-0206">Cytoskeleton</keyword>
<feature type="domain" description="EGF-like" evidence="39">
    <location>
        <begin position="519"/>
        <end position="554"/>
    </location>
</feature>
<dbReference type="Pfam" id="PF06816">
    <property type="entry name" value="NOD"/>
    <property type="match status" value="1"/>
</dbReference>
<dbReference type="FunFam" id="2.10.25.10:FF:000472">
    <property type="entry name" value="Uncharacterized protein, isoform A"/>
    <property type="match status" value="1"/>
</dbReference>
<dbReference type="PROSITE" id="PS00010">
    <property type="entry name" value="ASX_HYDROXYL"/>
    <property type="match status" value="22"/>
</dbReference>
<dbReference type="InterPro" id="IPR011033">
    <property type="entry name" value="PRC_barrel-like_sf"/>
</dbReference>
<feature type="compositionally biased region" description="Basic and acidic residues" evidence="36">
    <location>
        <begin position="3338"/>
        <end position="3348"/>
    </location>
</feature>
<dbReference type="FunFam" id="2.10.25.10:FF:000122">
    <property type="entry name" value="Protein crumbs homolog 2"/>
    <property type="match status" value="1"/>
</dbReference>
<feature type="disulfide bond" evidence="33">
    <location>
        <begin position="353"/>
        <end position="362"/>
    </location>
</feature>
<keyword evidence="22 32" id="KW-0040">ANK repeat</keyword>
<evidence type="ECO:0000256" key="37">
    <source>
        <dbReference type="SAM" id="Phobius"/>
    </source>
</evidence>
<feature type="domain" description="EGF-like" evidence="39">
    <location>
        <begin position="1260"/>
        <end position="1299"/>
    </location>
</feature>
<feature type="disulfide bond" evidence="33">
    <location>
        <begin position="619"/>
        <end position="628"/>
    </location>
</feature>
<dbReference type="PROSITE" id="PS50088">
    <property type="entry name" value="ANK_REPEAT"/>
    <property type="match status" value="4"/>
</dbReference>
<keyword evidence="28" id="KW-0675">Receptor</keyword>
<feature type="domain" description="EGF-like" evidence="39">
    <location>
        <begin position="936"/>
        <end position="972"/>
    </location>
</feature>
<feature type="domain" description="EGF-like" evidence="39">
    <location>
        <begin position="1301"/>
        <end position="1334"/>
    </location>
</feature>
<feature type="domain" description="EGF-like" evidence="39">
    <location>
        <begin position="365"/>
        <end position="403"/>
    </location>
</feature>
<feature type="disulfide bond" evidence="33">
    <location>
        <begin position="1248"/>
        <end position="1257"/>
    </location>
</feature>
<feature type="domain" description="EGF-like" evidence="39">
    <location>
        <begin position="556"/>
        <end position="592"/>
    </location>
</feature>
<feature type="non-terminal residue" evidence="42">
    <location>
        <position position="1"/>
    </location>
</feature>
<feature type="domain" description="Calponin-homology (CH)" evidence="38">
    <location>
        <begin position="2569"/>
        <end position="2684"/>
    </location>
</feature>
<keyword evidence="23 35" id="KW-0175">Coiled coil</keyword>
<dbReference type="FunFam" id="2.10.25.10:FF:000157">
    <property type="entry name" value="Neurogenic locus notch protein 1"/>
    <property type="match status" value="1"/>
</dbReference>
<feature type="domain" description="LNR" evidence="40">
    <location>
        <begin position="1482"/>
        <end position="1522"/>
    </location>
</feature>
<proteinExistence type="inferred from homology"/>
<feature type="domain" description="EGF-like" evidence="39">
    <location>
        <begin position="594"/>
        <end position="629"/>
    </location>
</feature>
<dbReference type="GO" id="GO:0005509">
    <property type="term" value="F:calcium ion binding"/>
    <property type="evidence" value="ECO:0007669"/>
    <property type="project" value="InterPro"/>
</dbReference>
<feature type="disulfide bond" evidence="33">
    <location>
        <begin position="1346"/>
        <end position="1363"/>
    </location>
</feature>
<keyword evidence="8" id="KW-0963">Cytoplasm</keyword>
<dbReference type="GO" id="GO:0005634">
    <property type="term" value="C:nucleus"/>
    <property type="evidence" value="ECO:0007669"/>
    <property type="project" value="UniProtKB-SubCell"/>
</dbReference>
<dbReference type="GO" id="GO:0007417">
    <property type="term" value="P:central nervous system development"/>
    <property type="evidence" value="ECO:0007669"/>
    <property type="project" value="UniProtKB-ARBA"/>
</dbReference>
<dbReference type="Gene3D" id="1.10.418.10">
    <property type="entry name" value="Calponin-like domain"/>
    <property type="match status" value="1"/>
</dbReference>
<feature type="disulfide bond" evidence="33">
    <location>
        <begin position="523"/>
        <end position="533"/>
    </location>
</feature>
<dbReference type="FunFam" id="2.10.25.10:FF:000327">
    <property type="entry name" value="neurogenic locus notch homolog protein 4"/>
    <property type="match status" value="1"/>
</dbReference>
<comment type="caution">
    <text evidence="33">Lacks conserved residue(s) required for the propagation of feature annotation.</text>
</comment>
<feature type="disulfide bond" evidence="33">
    <location>
        <begin position="314"/>
        <end position="323"/>
    </location>
</feature>
<feature type="domain" description="EGF-like" evidence="39">
    <location>
        <begin position="55"/>
        <end position="92"/>
    </location>
</feature>
<dbReference type="GO" id="GO:0038023">
    <property type="term" value="F:signaling receptor activity"/>
    <property type="evidence" value="ECO:0007669"/>
    <property type="project" value="InterPro"/>
</dbReference>
<dbReference type="InterPro" id="IPR001715">
    <property type="entry name" value="CH_dom"/>
</dbReference>
<feature type="domain" description="EGF-like" evidence="39">
    <location>
        <begin position="782"/>
        <end position="820"/>
    </location>
</feature>
<evidence type="ECO:0000256" key="30">
    <source>
        <dbReference type="ARBA" id="ARBA00023212"/>
    </source>
</evidence>
<dbReference type="CDD" id="cd00054">
    <property type="entry name" value="EGF_CA"/>
    <property type="match status" value="30"/>
</dbReference>
<feature type="compositionally biased region" description="Polar residues" evidence="36">
    <location>
        <begin position="3071"/>
        <end position="3089"/>
    </location>
</feature>
<feature type="disulfide bond" evidence="33">
    <location>
        <begin position="598"/>
        <end position="608"/>
    </location>
</feature>
<feature type="disulfide bond" evidence="33">
    <location>
        <begin position="1038"/>
        <end position="1047"/>
    </location>
</feature>
<evidence type="ECO:0000256" key="8">
    <source>
        <dbReference type="ARBA" id="ARBA00022490"/>
    </source>
</evidence>
<feature type="disulfide bond" evidence="33">
    <location>
        <begin position="82"/>
        <end position="91"/>
    </location>
</feature>
<dbReference type="InterPro" id="IPR014797">
    <property type="entry name" value="CKK_CAMSAP"/>
</dbReference>
<dbReference type="GO" id="GO:0001525">
    <property type="term" value="P:angiogenesis"/>
    <property type="evidence" value="ECO:0007669"/>
    <property type="project" value="UniProtKB-KW"/>
</dbReference>
<feature type="domain" description="EGF-like" evidence="39">
    <location>
        <begin position="171"/>
        <end position="208"/>
    </location>
</feature>
<evidence type="ECO:0000256" key="27">
    <source>
        <dbReference type="ARBA" id="ARBA00023163"/>
    </source>
</evidence>
<evidence type="ECO:0000256" key="29">
    <source>
        <dbReference type="ARBA" id="ARBA00023180"/>
    </source>
</evidence>
<dbReference type="SMART" id="SM01051">
    <property type="entry name" value="CAMSAP_CKK"/>
    <property type="match status" value="1"/>
</dbReference>
<dbReference type="GO" id="GO:0005516">
    <property type="term" value="F:calmodulin binding"/>
    <property type="evidence" value="ECO:0007669"/>
    <property type="project" value="InterPro"/>
</dbReference>
<keyword evidence="16" id="KW-0677">Repeat</keyword>
<feature type="disulfide bond" evidence="33">
    <location>
        <begin position="810"/>
        <end position="819"/>
    </location>
</feature>
<dbReference type="PROSITE" id="PS50021">
    <property type="entry name" value="CH"/>
    <property type="match status" value="1"/>
</dbReference>
<comment type="subcellular location">
    <subcellularLocation>
        <location evidence="3">Cell membrane</location>
        <topology evidence="3">Single-pass type I membrane protein</topology>
    </subcellularLocation>
    <subcellularLocation>
        <location evidence="2">Cytoplasm</location>
        <location evidence="2">Cytoskeleton</location>
    </subcellularLocation>
    <subcellularLocation>
        <location evidence="1">Nucleus</location>
    </subcellularLocation>
</comment>
<feature type="compositionally biased region" description="Polar residues" evidence="36">
    <location>
        <begin position="3544"/>
        <end position="3553"/>
    </location>
</feature>
<feature type="disulfide bond" evidence="33">
    <location>
        <begin position="198"/>
        <end position="207"/>
    </location>
</feature>
<feature type="domain" description="EGF-like" evidence="39">
    <location>
        <begin position="481"/>
        <end position="517"/>
    </location>
</feature>
<evidence type="ECO:0000256" key="26">
    <source>
        <dbReference type="ARBA" id="ARBA00023159"/>
    </source>
</evidence>
<dbReference type="FunFam" id="2.10.25.10:FF:000060">
    <property type="entry name" value="Neurogenic locus notch protein 1"/>
    <property type="match status" value="1"/>
</dbReference>
<feature type="domain" description="EGF-like" evidence="39">
    <location>
        <begin position="12"/>
        <end position="52"/>
    </location>
</feature>
<feature type="disulfide bond" evidence="33">
    <location>
        <begin position="962"/>
        <end position="971"/>
    </location>
</feature>
<dbReference type="InterPro" id="IPR036872">
    <property type="entry name" value="CH_dom_sf"/>
</dbReference>
<dbReference type="PROSITE" id="PS50258">
    <property type="entry name" value="LNR"/>
    <property type="match status" value="3"/>
</dbReference>
<dbReference type="FunFam" id="2.10.25.10:FF:000127">
    <property type="entry name" value="Neurogenic locus notch protein 1"/>
    <property type="match status" value="2"/>
</dbReference>
<evidence type="ECO:0000259" key="41">
    <source>
        <dbReference type="PROSITE" id="PS51508"/>
    </source>
</evidence>
<keyword evidence="21" id="KW-0805">Transcription regulation</keyword>
<feature type="domain" description="EGF-like" evidence="39">
    <location>
        <begin position="1061"/>
        <end position="1096"/>
    </location>
</feature>
<evidence type="ECO:0000256" key="10">
    <source>
        <dbReference type="ARBA" id="ARBA00022553"/>
    </source>
</evidence>
<evidence type="ECO:0000256" key="11">
    <source>
        <dbReference type="ARBA" id="ARBA00022657"/>
    </source>
</evidence>
<feature type="compositionally biased region" description="Polar residues" evidence="36">
    <location>
        <begin position="2119"/>
        <end position="2133"/>
    </location>
</feature>
<feature type="disulfide bond" evidence="33">
    <location>
        <begin position="1208"/>
        <end position="1217"/>
    </location>
</feature>
<dbReference type="InterPro" id="IPR000800">
    <property type="entry name" value="Notch_dom"/>
</dbReference>
<dbReference type="Pfam" id="PF12661">
    <property type="entry name" value="hEGF"/>
    <property type="match status" value="6"/>
</dbReference>
<feature type="domain" description="CKK" evidence="41">
    <location>
        <begin position="3625"/>
        <end position="3759"/>
    </location>
</feature>
<feature type="domain" description="EGF-like" evidence="39">
    <location>
        <begin position="669"/>
        <end position="704"/>
    </location>
</feature>
<feature type="domain" description="EGF-like" evidence="39">
    <location>
        <begin position="974"/>
        <end position="1010"/>
    </location>
</feature>
<dbReference type="InterPro" id="IPR011656">
    <property type="entry name" value="Notch_NODP_dom"/>
</dbReference>
<dbReference type="Pfam" id="PF08683">
    <property type="entry name" value="CAMSAP_CKK"/>
    <property type="match status" value="1"/>
</dbReference>
<dbReference type="FunFam" id="2.10.25.10:FF:000279">
    <property type="entry name" value="Neurogenic locus notch 1"/>
    <property type="match status" value="2"/>
</dbReference>
<feature type="disulfide bond" evidence="33">
    <location>
        <begin position="42"/>
        <end position="51"/>
    </location>
</feature>
<feature type="disulfide bond" evidence="33">
    <location>
        <begin position="236"/>
        <end position="245"/>
    </location>
</feature>
<protein>
    <recommendedName>
        <fullName evidence="5">Neurogenic locus notch homolog protein 1</fullName>
    </recommendedName>
</protein>
<feature type="disulfide bond" evidence="33">
    <location>
        <begin position="673"/>
        <end position="683"/>
    </location>
</feature>
<dbReference type="GO" id="GO:1901222">
    <property type="term" value="P:regulation of non-canonical NF-kappaB signal transduction"/>
    <property type="evidence" value="ECO:0007669"/>
    <property type="project" value="UniProtKB-ARBA"/>
</dbReference>
<dbReference type="FunFam" id="3.30.300.320:FF:000001">
    <property type="entry name" value="Neurogenic locus notch 1"/>
    <property type="match status" value="1"/>
</dbReference>
<dbReference type="InterPro" id="IPR000152">
    <property type="entry name" value="EGF-type_Asp/Asn_hydroxyl_site"/>
</dbReference>
<evidence type="ECO:0000256" key="4">
    <source>
        <dbReference type="ARBA" id="ARBA00005847"/>
    </source>
</evidence>
<feature type="domain" description="EGF-like" evidence="39">
    <location>
        <begin position="443"/>
        <end position="479"/>
    </location>
</feature>
<evidence type="ECO:0000259" key="40">
    <source>
        <dbReference type="PROSITE" id="PS50258"/>
    </source>
</evidence>
<dbReference type="InterPro" id="IPR000742">
    <property type="entry name" value="EGF"/>
</dbReference>
<feature type="domain" description="EGF-like" evidence="39">
    <location>
        <begin position="93"/>
        <end position="129"/>
    </location>
</feature>
<dbReference type="GO" id="GO:0030507">
    <property type="term" value="F:spectrin binding"/>
    <property type="evidence" value="ECO:0007669"/>
    <property type="project" value="InterPro"/>
</dbReference>
<gene>
    <name evidence="42" type="primary">notch1a</name>
    <name evidence="42" type="ORF">DAT39_016470</name>
</gene>
<dbReference type="GO" id="GO:0005886">
    <property type="term" value="C:plasma membrane"/>
    <property type="evidence" value="ECO:0007669"/>
    <property type="project" value="UniProtKB-SubCell"/>
</dbReference>
<dbReference type="Pfam" id="PF25532">
    <property type="entry name" value="CH_CAMSAP2_N"/>
    <property type="match status" value="1"/>
</dbReference>
<feature type="compositionally biased region" description="Polar residues" evidence="36">
    <location>
        <begin position="2294"/>
        <end position="2322"/>
    </location>
</feature>
<feature type="disulfide bond" evidence="33">
    <location>
        <begin position="507"/>
        <end position="516"/>
    </location>
</feature>
<evidence type="ECO:0000259" key="39">
    <source>
        <dbReference type="PROSITE" id="PS50026"/>
    </source>
</evidence>
<keyword evidence="14" id="KW-0479">Metal-binding</keyword>
<dbReference type="InterPro" id="IPR022362">
    <property type="entry name" value="Notch_1"/>
</dbReference>
<dbReference type="Pfam" id="PF12796">
    <property type="entry name" value="Ank_2"/>
    <property type="match status" value="1"/>
</dbReference>
<feature type="domain" description="EGF-like" evidence="39">
    <location>
        <begin position="1098"/>
        <end position="1134"/>
    </location>
</feature>
<evidence type="ECO:0000313" key="42">
    <source>
        <dbReference type="EMBL" id="KAF5893822.1"/>
    </source>
</evidence>
<evidence type="ECO:0000256" key="32">
    <source>
        <dbReference type="PROSITE-ProRule" id="PRU00023"/>
    </source>
</evidence>
<dbReference type="FunFam" id="3.10.20.360:FF:000001">
    <property type="entry name" value="Calmodulin-regulated spectrin-associated protein 3 isoform 2"/>
    <property type="match status" value="1"/>
</dbReference>
<dbReference type="FunFam" id="2.10.25.10:FF:000455">
    <property type="entry name" value="neurogenic locus notch homolog protein 3"/>
    <property type="match status" value="1"/>
</dbReference>
<feature type="domain" description="EGF-like" evidence="39">
    <location>
        <begin position="898"/>
        <end position="934"/>
    </location>
</feature>
<dbReference type="SMART" id="SM00004">
    <property type="entry name" value="NL"/>
    <property type="match status" value="3"/>
</dbReference>
<feature type="compositionally biased region" description="Polar residues" evidence="36">
    <location>
        <begin position="3283"/>
        <end position="3294"/>
    </location>
</feature>
<dbReference type="InterPro" id="IPR001881">
    <property type="entry name" value="EGF-like_Ca-bd_dom"/>
</dbReference>
<feature type="domain" description="EGF-like" evidence="39">
    <location>
        <begin position="210"/>
        <end position="246"/>
    </location>
</feature>
<dbReference type="GO" id="GO:0031017">
    <property type="term" value="P:exocrine pancreas development"/>
    <property type="evidence" value="ECO:0007669"/>
    <property type="project" value="UniProtKB-ARBA"/>
</dbReference>
<evidence type="ECO:0000256" key="33">
    <source>
        <dbReference type="PROSITE-ProRule" id="PRU00076"/>
    </source>
</evidence>
<evidence type="ECO:0000256" key="15">
    <source>
        <dbReference type="ARBA" id="ARBA00022729"/>
    </source>
</evidence>
<dbReference type="Proteomes" id="UP000727407">
    <property type="component" value="Unassembled WGS sequence"/>
</dbReference>
<dbReference type="InterPro" id="IPR013032">
    <property type="entry name" value="EGF-like_CS"/>
</dbReference>
<dbReference type="GO" id="GO:0051241">
    <property type="term" value="P:negative regulation of multicellular organismal process"/>
    <property type="evidence" value="ECO:0007669"/>
    <property type="project" value="UniProtKB-ARBA"/>
</dbReference>
<dbReference type="Gene3D" id="2.10.25.10">
    <property type="entry name" value="Laminin"/>
    <property type="match status" value="35"/>
</dbReference>
<dbReference type="GO" id="GO:0050877">
    <property type="term" value="P:nervous system process"/>
    <property type="evidence" value="ECO:0007669"/>
    <property type="project" value="UniProtKB-ARBA"/>
</dbReference>
<dbReference type="InterPro" id="IPR038209">
    <property type="entry name" value="CKK_dom_sf"/>
</dbReference>
<feature type="disulfide bond" evidence="33">
    <location>
        <begin position="431"/>
        <end position="440"/>
    </location>
</feature>
<dbReference type="FunFam" id="2.10.25.10:FF:000230">
    <property type="entry name" value="Delta-like protein"/>
    <property type="match status" value="1"/>
</dbReference>
<dbReference type="FunFam" id="2.10.25.10:FF:000125">
    <property type="entry name" value="Neurogenic locus notch protein-like"/>
    <property type="match status" value="2"/>
</dbReference>
<feature type="disulfide bond" evidence="33">
    <location>
        <begin position="119"/>
        <end position="128"/>
    </location>
</feature>
<keyword evidence="7" id="KW-1003">Cell membrane</keyword>
<dbReference type="PRINTS" id="PR01984">
    <property type="entry name" value="NOTCH1"/>
</dbReference>
<dbReference type="SUPFAM" id="SSF57184">
    <property type="entry name" value="Growth factor receptor domain"/>
    <property type="match status" value="6"/>
</dbReference>
<comment type="domain">
    <text evidence="34">The CKK domain binds microtubules.</text>
</comment>
<feature type="disulfide bond" evidence="33">
    <location>
        <begin position="924"/>
        <end position="933"/>
    </location>
</feature>
<dbReference type="GO" id="GO:0060218">
    <property type="term" value="P:hematopoietic stem cell differentiation"/>
    <property type="evidence" value="ECO:0007669"/>
    <property type="project" value="UniProtKB-ARBA"/>
</dbReference>
<feature type="disulfide bond" evidence="33">
    <location>
        <begin position="582"/>
        <end position="591"/>
    </location>
</feature>
<feature type="disulfide bond" evidence="33">
    <location>
        <begin position="791"/>
        <end position="808"/>
    </location>
</feature>
<sequence>CPADYAGAQCQFPNPCSPSPCRNGGVCRPRTQGNDVEFTCDCTLGFSGPLCLTPVNHACMSSPCRNGGSCSLLTLSTYSCRCPPGWTGKTCQQADPCASNPCANGGRCSAFDSHFICACPPSFHGPTCRLDVNECATLPSPCQNGGVCMNEVGSYRCRCSPEFAGTHCERPFQPCQPSPCANGGTCTQTSDTGYACTCLPGFTGSDCEHNIDDCVQHACENGGRCMDGVNTYNCHCDKHWTGQYCTEDVDECELSPNACQNGGTCHNTVGGFHCVCVNGWTGDDCSENIDDCASAACYHGATCHDRVASFYCECPHGRTGLLCHLDDACISNPCQKGSNCDTNPVNGMAICTCPPGYTGSACNQDIDECSLGANPCEHGGRCLNTKGSFQCKCLQGYEGPRCEMDVNECKSNPCQNDATCLDQIGGFHCICMPGYEGMFCQINTDDCASQPCLNNGKCIDKINSFHCECPKGFSGNLCQVDVDECASTPCQNGAKCTDGPNKYMCECKEGFTGSMCEIDINECASNPCHYGVCKDGVASFTCACRSGYAGRLCEININECLSQPCRNGGTCLDRENSYTCSCPKGTTGRNCEINVDDCKSNPCDFGKCIDKLNGYECLCEPGYTGATCNVNIDDCVPNQCRNGGTCVDGVNSFTCLCPEGFYDTMCLSQRDECASNPCIHGNCQHQANAYVCVCEPGWTGRNCDLNVNECLSNPCVNGGTCRDMTNGYICSCKAGFTGPNCQTNINECASNPCLNQGTCIDDVAGYKCNCLLPYTGELCESVLAPCSARPCKNRGVCRESEDYQSFSCACPTGWQGQTCEVDINECVKSPCRNGGVCVNLMGGFQCRCSPGFTGDLCETDTDDCTPNPCSNGGVCVDRVNGFTCVCVAGFRGERCTEDIDECVSTPCRNGGNCTDCVNSYTCSCPAGFSGINCEINTPDCTESSCFNGGTCVDGINSFSCVCLPGFTGSYCQHDVNECDSGPCLNGGTCQDGYGTYKCTCPHGYTGTNCQSLVRWCDSTPCKNGGSCWQQGSSFTCQCASGWTGIYCDVPSVSCEVAAQQQGVSVAALCRNGGQCVDAGSTHLCRCQAGYMGSYCQEQVDECVPNPCHNGATCTDYLGGYTCECVAGFHGVNCSKEINECASQPCQNGGTCIDLVNTYKCSCPRGTQGVHCEIDLDDCSPDVDPETGEPRCFNGGRCVDRVGGYGCVCPPGYVGERCEGDVNECLSDPCDPNGSYNCVQLVNSYRCECRTGYTGQRCDTVFDGCKDKPCKNGGTCAVASNTKHGYICKCPPGFSGSSCEYDSSLCGPLRCRHGATCLPGPRCLCPPGYSGRECQTRLDSPCASNPCYNGGTCQTSAEAPFFHCLCPSHFNGVFCHILDYSFNGGRGLDITPPPAESEEAEPRCEVPQCEQRGGDGVCDAACNSHECGWDGGDCSLNFDDPWHECSAALQCWRYFNDGKCDMQCHSAGCLYDGFDCHQLEGQCNPLYDQYCKDHYSDSHCDQGCNSAECGWDGLDCAEDVPQRLATGILVLVVHLTPSELLSNSSSFLRQLSALLRTNVALKRHTTTDEPLIYPYYGNEHELSKHTRTAHEWNTNPGHLLQRTARSLSALLKPRQRRELDNMEIKGSIVYLEIDNRQCYQQSEECFQSATDVAAFLGALASSGNLNVPYIIEAVTSENEPPGRGEMYPMFLALLVLAVLVLAAVGVVMSRKRKREHGQLWFPEGFKVTETKKKRREPVGEDSVGLKPLKNSDSTLMDEQLSEWAEEDHCKRFRFDDHTTTDIGIQPDPRQWTQQHLDAADLRLTSIAPTPPRADTDTDCVDVNVLGPDGLTPLMIASCSGETGEEEEGEEGVIANFLWHGADPHQRTERAGETALHLAARYARSDAAKRLLESGADANAQDNAGRTPLHAAVAADAQGVFQILIRNRATDLDARMNDGTTPLILATRLAVEGMVEELINCHADANAVDDSGKSALHWAAAVNNVEAALVLLKNGSNKDLQNNKEETPLFLAAREGSYETAKLLLDHLANRDITDHLDQLPRDIANERMHHDIVRLLEEYNLGQSPSTLTHSPPICSPEAFLGIRASPGSTNNMNNAKKPRKPGGKEGGKEMKMKKKKNGDTNILSPMESDVSSPPMMTSPFQQSPPITHHLQGLADSQMGGPHLGMAKPFDSAPPRLSHLGVPNNGGGVPTGPCDWLARAQQQQQGPFSALMPSMHHGAGLPQVMGYPTMQSSHLGTPAHLLTNHIHQTHLQHQNTNSAPNHGLSQHFLGDIIGAELQSNAIQTVLPQETQHLPQPMSSTQFLTPPSQHSYSTPMDNTPNHQPQVPDHPFLTPSPGSPDQWSSCSPHSNLSDWMDADGGDGGLEIKIVSPELYDSARAKIDANLRWLFAKAYGEDHVPDDLRDPFYVDQYGVEHIKPPVLELLLSAELYSRVCAFLSLGEQSTTRHTHHSVLQVLARQSIHVLEPDGTPVTHHDLISTPIRMSSHIPLIDALMLACTMEMMSVEQVMSCLKRFSTFSPTKELQRPFHMEEAMLFWINKVISRTREICEKEFKLKQQLMDSPCHQKSPSKWYWKLVPVRYRRDHVSSRILPHLPVVEDLMKDLCDGAALLAIIHYYCPEYMRLEDICLKEVLSLSDSVYNIQLLSEFSNEYLNHCLYLRTEDLLYAPPVLKHNVMVYIAELFWWFEVMKPDFVKSKDLQDNKEVRALAQPKSPRPPHMTVSNFTKRNFLSSSPSVDSLVSGPVNNTCISTRASASYSLLSIKQRQQNPVQGEDTSEFRNRSSSLSRMDGHSPGPRLPWMERRPRPVSQLEMEWERVGGDNISLARSISKDSLASNVISITPRHNVNGQLSPDPVHNNDSEKSEDEELVAIIGPRGVVGIRDPQPESFFLEPLQPAVLRPNKEKITVVSKREESGEGQIQRRREGHSPIDHTIIKQSFTTIDTVEPENINSLQSGGFFLHGNSEISKHGKHEWVNEASESEIENEEDEDDLEEKELESMLMYQGEKCLGHGQEEDESTKLCEDVRVCEHGDKNGTSGRCSPCPSSLSQGSSNSSRMTSFAERRLHRTTLHDGYSSVSSSHATTPDGSDSGTLSPDAKGGLATDLVHLRLQLEDKRRAIEAQKKKMEVMAARQRLQLGKAAFLNVVKKGRSDTLPHPVKQELAAIKEKELTKDDTCMEVLKAKSKETEKKLDKESRKLWEDSVLPAATELKRDTHMDEGVVEEEVGEDLDLSDCSRSIELLNDAIGVIQQQMMQLSVQQELLMKQTMKSPSQEYTMKPQSPEVKPRSSVQFVEMSTATRRPPKLSLSRSTRPKPSELKLSKENSTRASLKVSARTPTADSRTPPDCRTPRAENEEEDVAKAIGRTPGRGVARNTTFRLQDSGNQKAESPALPKLESPAVEEQGRSAKESIVDQLEEKKAQLIEVALSDLADASDSGEPKAGLGFFFKDDQKATDELAKKRAAFLLKQQKKAEEARIRKQQLEAESELKRDEARRKAEEERMRKEDEKARRELIKQEYLRRKQQELMEEQGIAKPRPHRRRPRPKSLHRGQSGTTTPISLCAAPSGSSLSLASAVTEADSVTSGGGSQRGGAESVESFPMLSRNASRNMERDWENGSTASSITSAAEYSGLRLFKEPSAKSNKLIIQNAIAHCCLAGKVNEAQKNAVLEEIERCEANHLMILFRDGGCQFRALYAFMPDTEELTKLLGTGPRAITRKMIDTLFKYSSDRKQFTIIPAKTVSASVDAITIHNHLWQIKRHCSSKRK</sequence>
<dbReference type="FunFam" id="2.10.25.10:FF:000524">
    <property type="entry name" value="Neurogenic locus notch protein 1"/>
    <property type="match status" value="1"/>
</dbReference>
<feature type="disulfide bond" evidence="33">
    <location>
        <begin position="1229"/>
        <end position="1246"/>
    </location>
</feature>
<keyword evidence="18" id="KW-0106">Calcium</keyword>
<dbReference type="FunFam" id="2.10.25.10:FF:000092">
    <property type="entry name" value="Neurogenic locus notch protein 1"/>
    <property type="match status" value="1"/>
</dbReference>
<feature type="disulfide bond" evidence="33">
    <location>
        <begin position="886"/>
        <end position="895"/>
    </location>
</feature>
<feature type="domain" description="EGF-like" evidence="39">
    <location>
        <begin position="1337"/>
        <end position="1375"/>
    </location>
</feature>
<feature type="disulfide bond" evidence="33">
    <location>
        <begin position="657"/>
        <end position="666"/>
    </location>
</feature>
<keyword evidence="24 37" id="KW-0472">Membrane</keyword>
<keyword evidence="26" id="KW-0010">Activator</keyword>
<evidence type="ECO:0000256" key="16">
    <source>
        <dbReference type="ARBA" id="ARBA00022737"/>
    </source>
</evidence>
<dbReference type="SUPFAM" id="SSF57196">
    <property type="entry name" value="EGF/Laminin"/>
    <property type="match status" value="16"/>
</dbReference>
<evidence type="ECO:0000256" key="31">
    <source>
        <dbReference type="ARBA" id="ARBA00023242"/>
    </source>
</evidence>
<name>A0A8J4WWG2_CLAMG</name>
<feature type="domain" description="EGF-like" evidence="39">
    <location>
        <begin position="325"/>
        <end position="363"/>
    </location>
</feature>
<evidence type="ECO:0000313" key="43">
    <source>
        <dbReference type="Proteomes" id="UP000727407"/>
    </source>
</evidence>
<dbReference type="Pfam" id="PF17095">
    <property type="entry name" value="CAMSAP_CC1"/>
    <property type="match status" value="1"/>
</dbReference>
<feature type="disulfide bond" evidence="33">
    <location>
        <begin position="1124"/>
        <end position="1133"/>
    </location>
</feature>
<dbReference type="FunFam" id="1.25.40.20:FF:000005">
    <property type="entry name" value="Neurogenic locus notch 1"/>
    <property type="match status" value="1"/>
</dbReference>
<feature type="coiled-coil region" evidence="35">
    <location>
        <begin position="3101"/>
        <end position="3128"/>
    </location>
</feature>
<dbReference type="Pfam" id="PF00008">
    <property type="entry name" value="EGF"/>
    <property type="match status" value="19"/>
</dbReference>
<feature type="compositionally biased region" description="Basic and acidic residues" evidence="36">
    <location>
        <begin position="3309"/>
        <end position="3320"/>
    </location>
</feature>
<dbReference type="FunFam" id="2.10.25.10:FF:000136">
    <property type="entry name" value="Neurogenic locus notch 1"/>
    <property type="match status" value="1"/>
</dbReference>
<feature type="region of interest" description="Disordered" evidence="36">
    <location>
        <begin position="2841"/>
        <end position="2861"/>
    </location>
</feature>
<feature type="disulfide bond" evidence="33">
    <location>
        <begin position="1162"/>
        <end position="1171"/>
    </location>
</feature>
<dbReference type="Pfam" id="PF13637">
    <property type="entry name" value="Ank_4"/>
    <property type="match status" value="1"/>
</dbReference>
<keyword evidence="20 37" id="KW-1133">Transmembrane helix</keyword>
<keyword evidence="10" id="KW-0597">Phosphoprotein</keyword>
<evidence type="ECO:0000256" key="28">
    <source>
        <dbReference type="ARBA" id="ARBA00023170"/>
    </source>
</evidence>
<feature type="compositionally biased region" description="Low complexity" evidence="36">
    <location>
        <begin position="3037"/>
        <end position="3051"/>
    </location>
</feature>
<feature type="repeat" description="ANK" evidence="32">
    <location>
        <begin position="1869"/>
        <end position="1901"/>
    </location>
</feature>
<evidence type="ECO:0000256" key="20">
    <source>
        <dbReference type="ARBA" id="ARBA00022989"/>
    </source>
</evidence>
<dbReference type="SMART" id="SM00248">
    <property type="entry name" value="ANK"/>
    <property type="match status" value="6"/>
</dbReference>
<dbReference type="FunFam" id="2.10.25.10:FF:000031">
    <property type="entry name" value="neurogenic locus notch homolog protein 3"/>
    <property type="match status" value="1"/>
</dbReference>
<dbReference type="GO" id="GO:0051240">
    <property type="term" value="P:positive regulation of multicellular organismal process"/>
    <property type="evidence" value="ECO:0007669"/>
    <property type="project" value="UniProtKB-ARBA"/>
</dbReference>
<dbReference type="InterPro" id="IPR058042">
    <property type="entry name" value="CAMSAP_N"/>
</dbReference>
<feature type="region of interest" description="Disordered" evidence="36">
    <location>
        <begin position="3520"/>
        <end position="3558"/>
    </location>
</feature>
<feature type="domain" description="EGF-like" evidence="39">
    <location>
        <begin position="248"/>
        <end position="286"/>
    </location>
</feature>
<evidence type="ECO:0000256" key="12">
    <source>
        <dbReference type="ARBA" id="ARBA00022692"/>
    </source>
</evidence>
<feature type="repeat" description="ANK" evidence="32">
    <location>
        <begin position="1936"/>
        <end position="1968"/>
    </location>
</feature>
<feature type="disulfide bond" evidence="33">
    <location>
        <begin position="1324"/>
        <end position="1333"/>
    </location>
</feature>
<dbReference type="CDD" id="cd22265">
    <property type="entry name" value="UDM1_RNF168"/>
    <property type="match status" value="1"/>
</dbReference>
<feature type="region of interest" description="Disordered" evidence="36">
    <location>
        <begin position="3264"/>
        <end position="3407"/>
    </location>
</feature>
<feature type="domain" description="EGF-like" evidence="39">
    <location>
        <begin position="131"/>
        <end position="169"/>
    </location>
</feature>
<dbReference type="FunFam" id="2.10.25.10:FF:000080">
    <property type="entry name" value="Neurogenic locus notch 1"/>
    <property type="match status" value="2"/>
</dbReference>
<dbReference type="FunFam" id="2.10.25.10:FF:000004">
    <property type="entry name" value="Neurogenic locus notch 1"/>
    <property type="match status" value="7"/>
</dbReference>
<dbReference type="SMART" id="SM00181">
    <property type="entry name" value="EGF"/>
    <property type="match status" value="35"/>
</dbReference>
<dbReference type="SUPFAM" id="SSF90193">
    <property type="entry name" value="Notch domain"/>
    <property type="match status" value="3"/>
</dbReference>
<evidence type="ECO:0000256" key="24">
    <source>
        <dbReference type="ARBA" id="ARBA00023136"/>
    </source>
</evidence>
<dbReference type="GO" id="GO:0009986">
    <property type="term" value="C:cell surface"/>
    <property type="evidence" value="ECO:0007669"/>
    <property type="project" value="TreeGrafter"/>
</dbReference>
<feature type="disulfide bond" evidence="33">
    <location>
        <begin position="1289"/>
        <end position="1298"/>
    </location>
</feature>
<evidence type="ECO:0000256" key="22">
    <source>
        <dbReference type="ARBA" id="ARBA00023043"/>
    </source>
</evidence>
<feature type="domain" description="EGF-like" evidence="39">
    <location>
        <begin position="860"/>
        <end position="896"/>
    </location>
</feature>
<keyword evidence="17" id="KW-0221">Differentiation</keyword>
<dbReference type="InterPro" id="IPR049883">
    <property type="entry name" value="NOTCH1_EGF-like"/>
</dbReference>
<dbReference type="PRINTS" id="PR01452">
    <property type="entry name" value="LNOTCHREPEAT"/>
</dbReference>
<dbReference type="PROSITE" id="PS50297">
    <property type="entry name" value="ANK_REP_REGION"/>
    <property type="match status" value="3"/>
</dbReference>
<evidence type="ECO:0000256" key="17">
    <source>
        <dbReference type="ARBA" id="ARBA00022782"/>
    </source>
</evidence>
<dbReference type="GO" id="GO:0005874">
    <property type="term" value="C:microtubule"/>
    <property type="evidence" value="ECO:0007669"/>
    <property type="project" value="UniProtKB-UniRule"/>
</dbReference>
<feature type="repeat" description="ANK" evidence="32">
    <location>
        <begin position="2002"/>
        <end position="2034"/>
    </location>
</feature>
<keyword evidence="43" id="KW-1185">Reference proteome</keyword>
<feature type="region of interest" description="Disordered" evidence="36">
    <location>
        <begin position="2085"/>
        <end position="2133"/>
    </location>
</feature>
<feature type="region of interest" description="Disordered" evidence="36">
    <location>
        <begin position="3479"/>
        <end position="3504"/>
    </location>
</feature>
<evidence type="ECO:0000256" key="18">
    <source>
        <dbReference type="ARBA" id="ARBA00022837"/>
    </source>
</evidence>
<dbReference type="InterPro" id="IPR022613">
    <property type="entry name" value="CH_CAMSAP_2"/>
</dbReference>
<evidence type="ECO:0000256" key="34">
    <source>
        <dbReference type="PROSITE-ProRule" id="PRU00841"/>
    </source>
</evidence>
<keyword evidence="9 33" id="KW-0245">EGF-like domain</keyword>
<feature type="disulfide bond" evidence="33">
    <location>
        <begin position="848"/>
        <end position="857"/>
    </location>
</feature>
<dbReference type="Gene3D" id="3.10.20.360">
    <property type="entry name" value="CKK domain"/>
    <property type="match status" value="1"/>
</dbReference>
<feature type="region of interest" description="Disordered" evidence="36">
    <location>
        <begin position="3029"/>
        <end position="3094"/>
    </location>
</feature>
<dbReference type="SMART" id="SM01338">
    <property type="entry name" value="NOD"/>
    <property type="match status" value="1"/>
</dbReference>
<dbReference type="Gene3D" id="3.30.70.3310">
    <property type="match status" value="1"/>
</dbReference>
<feature type="region of interest" description="Disordered" evidence="36">
    <location>
        <begin position="2761"/>
        <end position="2798"/>
    </location>
</feature>
<dbReference type="PROSITE" id="PS51508">
    <property type="entry name" value="CKK"/>
    <property type="match status" value="1"/>
</dbReference>
<accession>A0A8J4WWG2</accession>
<dbReference type="PROSITE" id="PS50026">
    <property type="entry name" value="EGF_3"/>
    <property type="match status" value="35"/>
</dbReference>
<evidence type="ECO:0000259" key="38">
    <source>
        <dbReference type="PROSITE" id="PS50021"/>
    </source>
</evidence>
<dbReference type="Pfam" id="PF07684">
    <property type="entry name" value="NODP"/>
    <property type="match status" value="1"/>
</dbReference>
<keyword evidence="12 37" id="KW-0812">Transmembrane</keyword>
<feature type="disulfide bond" evidence="33">
    <location>
        <begin position="770"/>
        <end position="779"/>
    </location>
</feature>
<keyword evidence="25 33" id="KW-1015">Disulfide bond</keyword>
<feature type="compositionally biased region" description="Basic and acidic residues" evidence="36">
    <location>
        <begin position="3397"/>
        <end position="3407"/>
    </location>
</feature>
<evidence type="ECO:0000256" key="36">
    <source>
        <dbReference type="SAM" id="MobiDB-lite"/>
    </source>
</evidence>
<evidence type="ECO:0000256" key="23">
    <source>
        <dbReference type="ARBA" id="ARBA00023054"/>
    </source>
</evidence>
<feature type="domain" description="EGF-like" evidence="39">
    <location>
        <begin position="1012"/>
        <end position="1048"/>
    </location>
</feature>
<feature type="domain" description="EGF-like" evidence="39">
    <location>
        <begin position="1174"/>
        <end position="1218"/>
    </location>
</feature>
<keyword evidence="11" id="KW-0037">Angiogenesis</keyword>
<dbReference type="PRINTS" id="PR01983">
    <property type="entry name" value="NOTCH"/>
</dbReference>
<dbReference type="GO" id="GO:0042063">
    <property type="term" value="P:gliogenesis"/>
    <property type="evidence" value="ECO:0007669"/>
    <property type="project" value="UniProtKB-ARBA"/>
</dbReference>
<feature type="repeat" description="ANK" evidence="32">
    <location>
        <begin position="1969"/>
        <end position="2001"/>
    </location>
</feature>
<dbReference type="FunFam" id="2.10.25.10:FF:000659">
    <property type="entry name" value="Crumbs cell polarity complex component 2b"/>
    <property type="match status" value="1"/>
</dbReference>
<comment type="similarity">
    <text evidence="4">Belongs to the NOTCH family.</text>
</comment>
<dbReference type="InterPro" id="IPR031372">
    <property type="entry name" value="CAMSAP_CC1"/>
</dbReference>
<dbReference type="Pfam" id="PF00066">
    <property type="entry name" value="Notch"/>
    <property type="match status" value="3"/>
</dbReference>
<feature type="disulfide bond" evidence="33">
    <location>
        <begin position="159"/>
        <end position="168"/>
    </location>
</feature>
<dbReference type="Pfam" id="PF11971">
    <property type="entry name" value="CAMSAP_CH"/>
    <property type="match status" value="1"/>
</dbReference>
<feature type="disulfide bond" evidence="33">
    <location>
        <begin position="1365"/>
        <end position="1374"/>
    </location>
</feature>
<dbReference type="PRINTS" id="PR00010">
    <property type="entry name" value="EGFBLOOD"/>
</dbReference>
<evidence type="ECO:0000256" key="2">
    <source>
        <dbReference type="ARBA" id="ARBA00004245"/>
    </source>
</evidence>
<dbReference type="InterPro" id="IPR024600">
    <property type="entry name" value="Notch_C"/>
</dbReference>
<keyword evidence="31" id="KW-0539">Nucleus</keyword>
<feature type="disulfide bond" evidence="33">
    <location>
        <begin position="393"/>
        <end position="402"/>
    </location>
</feature>
<feature type="domain" description="EGF-like" evidence="39">
    <location>
        <begin position="1220"/>
        <end position="1258"/>
    </location>
</feature>
<dbReference type="GO" id="GO:0043235">
    <property type="term" value="C:receptor complex"/>
    <property type="evidence" value="ECO:0007669"/>
    <property type="project" value="TreeGrafter"/>
</dbReference>
<reference evidence="42" key="1">
    <citation type="submission" date="2020-07" db="EMBL/GenBank/DDBJ databases">
        <title>Clarias magur genome sequencing, assembly and annotation.</title>
        <authorList>
            <person name="Kushwaha B."/>
            <person name="Kumar R."/>
            <person name="Das P."/>
            <person name="Joshi C.G."/>
            <person name="Kumar D."/>
            <person name="Nagpure N.S."/>
            <person name="Pandey M."/>
            <person name="Agarwal S."/>
            <person name="Srivastava S."/>
            <person name="Singh M."/>
            <person name="Sahoo L."/>
            <person name="Jayasankar P."/>
            <person name="Meher P.K."/>
            <person name="Koringa P.G."/>
            <person name="Iquebal M.A."/>
            <person name="Das S.P."/>
            <person name="Bit A."/>
            <person name="Patnaik S."/>
            <person name="Patel N."/>
            <person name="Shah T.M."/>
            <person name="Hinsu A."/>
            <person name="Jena J.K."/>
        </authorList>
    </citation>
    <scope>NUCLEOTIDE SEQUENCE</scope>
    <source>
        <strain evidence="42">CIFAMagur01</strain>
        <tissue evidence="42">Testis</tissue>
    </source>
</reference>
<dbReference type="SUPFAM" id="SSF47576">
    <property type="entry name" value="Calponin-homology domain, CH-domain"/>
    <property type="match status" value="1"/>
</dbReference>
<organism evidence="42 43">
    <name type="scientific">Clarias magur</name>
    <name type="common">Asian catfish</name>
    <name type="synonym">Macropteronotus magur</name>
    <dbReference type="NCBI Taxonomy" id="1594786"/>
    <lineage>
        <taxon>Eukaryota</taxon>
        <taxon>Metazoa</taxon>
        <taxon>Chordata</taxon>
        <taxon>Craniata</taxon>
        <taxon>Vertebrata</taxon>
        <taxon>Euteleostomi</taxon>
        <taxon>Actinopterygii</taxon>
        <taxon>Neopterygii</taxon>
        <taxon>Teleostei</taxon>
        <taxon>Ostariophysi</taxon>
        <taxon>Siluriformes</taxon>
        <taxon>Clariidae</taxon>
        <taxon>Clarias</taxon>
    </lineage>
</organism>
<dbReference type="FunFam" id="2.10.25.10:FF:000100">
    <property type="entry name" value="neurogenic locus notch homolog protein 3"/>
    <property type="match status" value="1"/>
</dbReference>
<evidence type="ECO:0000256" key="7">
    <source>
        <dbReference type="ARBA" id="ARBA00022475"/>
    </source>
</evidence>
<feature type="domain" description="EGF-like" evidence="39">
    <location>
        <begin position="631"/>
        <end position="667"/>
    </location>
</feature>
<dbReference type="GO" id="GO:0007411">
    <property type="term" value="P:axon guidance"/>
    <property type="evidence" value="ECO:0007669"/>
    <property type="project" value="TreeGrafter"/>
</dbReference>
<dbReference type="FunFam" id="2.10.25.10:FF:000146">
    <property type="entry name" value="Putative neurogenic locus notch"/>
    <property type="match status" value="1"/>
</dbReference>
<dbReference type="PROSITE" id="PS00022">
    <property type="entry name" value="EGF_1"/>
    <property type="match status" value="34"/>
</dbReference>
<feature type="domain" description="EGF-like" evidence="39">
    <location>
        <begin position="288"/>
        <end position="324"/>
    </location>
</feature>
<dbReference type="PANTHER" id="PTHR45836">
    <property type="entry name" value="SLIT HOMOLOG"/>
    <property type="match status" value="1"/>
</dbReference>
<comment type="similarity">
    <text evidence="34">Belongs to the CAMSAP1 family.</text>
</comment>
<feature type="domain" description="EGF-like" evidence="39">
    <location>
        <begin position="822"/>
        <end position="858"/>
    </location>
</feature>
<dbReference type="Pfam" id="PF07645">
    <property type="entry name" value="EGF_CA"/>
    <property type="match status" value="4"/>
</dbReference>
<evidence type="ECO:0000256" key="21">
    <source>
        <dbReference type="ARBA" id="ARBA00023015"/>
    </source>
</evidence>
<evidence type="ECO:0000256" key="19">
    <source>
        <dbReference type="ARBA" id="ARBA00022976"/>
    </source>
</evidence>
<dbReference type="InterPro" id="IPR036770">
    <property type="entry name" value="Ankyrin_rpt-contain_sf"/>
</dbReference>
<feature type="disulfide bond" evidence="33">
    <location>
        <begin position="732"/>
        <end position="741"/>
    </location>
</feature>
<feature type="transmembrane region" description="Helical" evidence="37">
    <location>
        <begin position="1685"/>
        <end position="1707"/>
    </location>
</feature>
<feature type="compositionally biased region" description="Polar residues" evidence="36">
    <location>
        <begin position="3368"/>
        <end position="3382"/>
    </location>
</feature>
<feature type="domain" description="LNR" evidence="40">
    <location>
        <begin position="1403"/>
        <end position="1443"/>
    </location>
</feature>
<evidence type="ECO:0000256" key="13">
    <source>
        <dbReference type="ARBA" id="ARBA00022701"/>
    </source>
</evidence>
<dbReference type="InterPro" id="IPR035993">
    <property type="entry name" value="Notch-like_dom_sf"/>
</dbReference>
<keyword evidence="29" id="KW-0325">Glycoprotein</keyword>
<feature type="domain" description="EGF-like" evidence="39">
    <location>
        <begin position="744"/>
        <end position="780"/>
    </location>
</feature>
<evidence type="ECO:0000256" key="14">
    <source>
        <dbReference type="ARBA" id="ARBA00022723"/>
    </source>
</evidence>
<dbReference type="FunFam" id="2.10.25.10:FF:000558">
    <property type="entry name" value="Neurogenic locus notch homolog protein 1"/>
    <property type="match status" value="1"/>
</dbReference>
<keyword evidence="15" id="KW-0732">Signal</keyword>